<evidence type="ECO:0000256" key="4">
    <source>
        <dbReference type="ARBA" id="ARBA00022737"/>
    </source>
</evidence>
<keyword evidence="2" id="KW-0004">4Fe-4S</keyword>
<keyword evidence="6" id="KW-0408">Iron</keyword>
<dbReference type="PANTHER" id="PTHR43687">
    <property type="entry name" value="ADENYLYLSULFATE REDUCTASE, BETA SUBUNIT"/>
    <property type="match status" value="1"/>
</dbReference>
<sequence length="95" mass="10514">MAKVKGDILIDIEKCKGCELCVVACPQDSLEASRKINSKGYHYIVKIEDNCTGCVNCALVCPEGIIKVYRRVEKKKEHLATISNVSKDINITVSE</sequence>
<dbReference type="GO" id="GO:0047553">
    <property type="term" value="F:2-oxoglutarate synthase activity"/>
    <property type="evidence" value="ECO:0007669"/>
    <property type="project" value="UniProtKB-EC"/>
</dbReference>
<keyword evidence="1" id="KW-0813">Transport</keyword>
<feature type="domain" description="4Fe-4S ferredoxin-type" evidence="8">
    <location>
        <begin position="41"/>
        <end position="71"/>
    </location>
</feature>
<dbReference type="Pfam" id="PF12838">
    <property type="entry name" value="Fer4_7"/>
    <property type="match status" value="1"/>
</dbReference>
<name>A0A0W8G316_9ZZZZ</name>
<dbReference type="Gene3D" id="3.30.70.20">
    <property type="match status" value="1"/>
</dbReference>
<comment type="caution">
    <text evidence="9">The sequence shown here is derived from an EMBL/GenBank/DDBJ whole genome shotgun (WGS) entry which is preliminary data.</text>
</comment>
<evidence type="ECO:0000313" key="9">
    <source>
        <dbReference type="EMBL" id="KUG26899.1"/>
    </source>
</evidence>
<proteinExistence type="predicted"/>
<keyword evidence="9" id="KW-0560">Oxidoreductase</keyword>
<feature type="domain" description="4Fe-4S ferredoxin-type" evidence="8">
    <location>
        <begin position="6"/>
        <end position="35"/>
    </location>
</feature>
<dbReference type="AlphaFoldDB" id="A0A0W8G316"/>
<dbReference type="InterPro" id="IPR017896">
    <property type="entry name" value="4Fe4S_Fe-S-bd"/>
</dbReference>
<dbReference type="GO" id="GO:0051539">
    <property type="term" value="F:4 iron, 4 sulfur cluster binding"/>
    <property type="evidence" value="ECO:0007669"/>
    <property type="project" value="UniProtKB-KW"/>
</dbReference>
<keyword evidence="5" id="KW-0249">Electron transport</keyword>
<dbReference type="GO" id="GO:0046872">
    <property type="term" value="F:metal ion binding"/>
    <property type="evidence" value="ECO:0007669"/>
    <property type="project" value="UniProtKB-KW"/>
</dbReference>
<dbReference type="InterPro" id="IPR017900">
    <property type="entry name" value="4Fe4S_Fe_S_CS"/>
</dbReference>
<reference evidence="9" key="1">
    <citation type="journal article" date="2015" name="Proc. Natl. Acad. Sci. U.S.A.">
        <title>Networks of energetic and metabolic interactions define dynamics in microbial communities.</title>
        <authorList>
            <person name="Embree M."/>
            <person name="Liu J.K."/>
            <person name="Al-Bassam M.M."/>
            <person name="Zengler K."/>
        </authorList>
    </citation>
    <scope>NUCLEOTIDE SEQUENCE</scope>
</reference>
<organism evidence="9">
    <name type="scientific">hydrocarbon metagenome</name>
    <dbReference type="NCBI Taxonomy" id="938273"/>
    <lineage>
        <taxon>unclassified sequences</taxon>
        <taxon>metagenomes</taxon>
        <taxon>ecological metagenomes</taxon>
    </lineage>
</organism>
<evidence type="ECO:0000256" key="7">
    <source>
        <dbReference type="ARBA" id="ARBA00023014"/>
    </source>
</evidence>
<evidence type="ECO:0000256" key="2">
    <source>
        <dbReference type="ARBA" id="ARBA00022485"/>
    </source>
</evidence>
<evidence type="ECO:0000256" key="6">
    <source>
        <dbReference type="ARBA" id="ARBA00023004"/>
    </source>
</evidence>
<keyword evidence="3" id="KW-0479">Metal-binding</keyword>
<dbReference type="InterPro" id="IPR050572">
    <property type="entry name" value="Fe-S_Ferredoxin"/>
</dbReference>
<keyword evidence="7" id="KW-0411">Iron-sulfur</keyword>
<dbReference type="PROSITE" id="PS00198">
    <property type="entry name" value="4FE4S_FER_1"/>
    <property type="match status" value="1"/>
</dbReference>
<dbReference type="SUPFAM" id="SSF54862">
    <property type="entry name" value="4Fe-4S ferredoxins"/>
    <property type="match status" value="1"/>
</dbReference>
<keyword evidence="4" id="KW-0677">Repeat</keyword>
<protein>
    <submittedName>
        <fullName evidence="9">Putative 2-oxoglutarate oxidoreductase, delta subunit</fullName>
        <ecNumber evidence="9">1.2.7.3</ecNumber>
    </submittedName>
</protein>
<evidence type="ECO:0000256" key="5">
    <source>
        <dbReference type="ARBA" id="ARBA00022982"/>
    </source>
</evidence>
<dbReference type="PANTHER" id="PTHR43687:SF6">
    <property type="entry name" value="L-ASPARTATE SEMIALDEHYDE SULFURTRANSFERASE IRON-SULFUR SUBUNIT"/>
    <property type="match status" value="1"/>
</dbReference>
<dbReference type="PROSITE" id="PS51379">
    <property type="entry name" value="4FE4S_FER_2"/>
    <property type="match status" value="2"/>
</dbReference>
<gene>
    <name evidence="9" type="ORF">ASZ90_003247</name>
</gene>
<dbReference type="EC" id="1.2.7.3" evidence="9"/>
<evidence type="ECO:0000256" key="1">
    <source>
        <dbReference type="ARBA" id="ARBA00022448"/>
    </source>
</evidence>
<accession>A0A0W8G316</accession>
<dbReference type="Gene3D" id="3.30.70.3270">
    <property type="match status" value="1"/>
</dbReference>
<evidence type="ECO:0000259" key="8">
    <source>
        <dbReference type="PROSITE" id="PS51379"/>
    </source>
</evidence>
<dbReference type="EMBL" id="LNQE01000390">
    <property type="protein sequence ID" value="KUG26899.1"/>
    <property type="molecule type" value="Genomic_DNA"/>
</dbReference>
<evidence type="ECO:0000256" key="3">
    <source>
        <dbReference type="ARBA" id="ARBA00022723"/>
    </source>
</evidence>